<sequence length="321" mass="33888">MKAVVLAEPEVMRLVDLPEPEAGPGEVLVRMRGLGLCGSDLGVYRGARQVPRRPWLMGHEGVGEIVAVGPDVRDRVVGQQVAIEPNYCCGRCAACTSGFTSACTRRVIVGMNHPGLLAEYVTVPAEFAWPAAETVALEDLVCTEALTVARSAIRRAGVVPGQRALVVGAGSQGLLLCLALRALGAAVAVQEPHEGRAELAHAFGAETGDTSEFDLVFETSGVPRALRAGLARLRPGGTAVLVGIDPRPLALAGADLVYRQHTLKGSLIYDHPVDFETTVAALERDEVRPGKVLQARFPLDEAAQAFASVQSVAGKSWISFD</sequence>
<dbReference type="PANTHER" id="PTHR43401">
    <property type="entry name" value="L-THREONINE 3-DEHYDROGENASE"/>
    <property type="match status" value="1"/>
</dbReference>
<keyword evidence="2 5" id="KW-0479">Metal-binding</keyword>
<dbReference type="InterPro" id="IPR050129">
    <property type="entry name" value="Zn_alcohol_dh"/>
</dbReference>
<evidence type="ECO:0000313" key="8">
    <source>
        <dbReference type="Proteomes" id="UP000754495"/>
    </source>
</evidence>
<dbReference type="InterPro" id="IPR036291">
    <property type="entry name" value="NAD(P)-bd_dom_sf"/>
</dbReference>
<evidence type="ECO:0000313" key="7">
    <source>
        <dbReference type="EMBL" id="NIH78276.1"/>
    </source>
</evidence>
<proteinExistence type="inferred from homology"/>
<dbReference type="PANTHER" id="PTHR43401:SF2">
    <property type="entry name" value="L-THREONINE 3-DEHYDROGENASE"/>
    <property type="match status" value="1"/>
</dbReference>
<dbReference type="SUPFAM" id="SSF51735">
    <property type="entry name" value="NAD(P)-binding Rossmann-fold domains"/>
    <property type="match status" value="1"/>
</dbReference>
<feature type="domain" description="Enoyl reductase (ER)" evidence="6">
    <location>
        <begin position="7"/>
        <end position="318"/>
    </location>
</feature>
<dbReference type="GO" id="GO:0003939">
    <property type="term" value="F:L-iditol 2-dehydrogenase (NAD+) activity"/>
    <property type="evidence" value="ECO:0007669"/>
    <property type="project" value="UniProtKB-EC"/>
</dbReference>
<keyword evidence="3 5" id="KW-0862">Zinc</keyword>
<comment type="caution">
    <text evidence="7">The sequence shown here is derived from an EMBL/GenBank/DDBJ whole genome shotgun (WGS) entry which is preliminary data.</text>
</comment>
<evidence type="ECO:0000256" key="4">
    <source>
        <dbReference type="ARBA" id="ARBA00023002"/>
    </source>
</evidence>
<dbReference type="InterPro" id="IPR013149">
    <property type="entry name" value="ADH-like_C"/>
</dbReference>
<dbReference type="RefSeq" id="WP_167110737.1">
    <property type="nucleotide sequence ID" value="NZ_JAANOU010000001.1"/>
</dbReference>
<keyword evidence="8" id="KW-1185">Reference proteome</keyword>
<evidence type="ECO:0000256" key="3">
    <source>
        <dbReference type="ARBA" id="ARBA00022833"/>
    </source>
</evidence>
<protein>
    <submittedName>
        <fullName evidence="7">Alcohol dehydrogenase/L-iditol 2-dehydrogenase</fullName>
        <ecNumber evidence="7">1.1.1.1</ecNumber>
        <ecNumber evidence="7">1.1.1.14</ecNumber>
    </submittedName>
</protein>
<dbReference type="EC" id="1.1.1.1" evidence="7"/>
<dbReference type="Pfam" id="PF08240">
    <property type="entry name" value="ADH_N"/>
    <property type="match status" value="1"/>
</dbReference>
<dbReference type="PROSITE" id="PS00059">
    <property type="entry name" value="ADH_ZINC"/>
    <property type="match status" value="1"/>
</dbReference>
<gene>
    <name evidence="7" type="ORF">FHX46_000806</name>
</gene>
<dbReference type="SUPFAM" id="SSF50129">
    <property type="entry name" value="GroES-like"/>
    <property type="match status" value="1"/>
</dbReference>
<dbReference type="Gene3D" id="3.40.50.720">
    <property type="entry name" value="NAD(P)-binding Rossmann-like Domain"/>
    <property type="match status" value="1"/>
</dbReference>
<dbReference type="SMART" id="SM00829">
    <property type="entry name" value="PKS_ER"/>
    <property type="match status" value="1"/>
</dbReference>
<name>A0ABX0SSE8_9PSEU</name>
<dbReference type="EMBL" id="JAANOU010000001">
    <property type="protein sequence ID" value="NIH78276.1"/>
    <property type="molecule type" value="Genomic_DNA"/>
</dbReference>
<dbReference type="InterPro" id="IPR002328">
    <property type="entry name" value="ADH_Zn_CS"/>
</dbReference>
<organism evidence="7 8">
    <name type="scientific">Amycolatopsis viridis</name>
    <dbReference type="NCBI Taxonomy" id="185678"/>
    <lineage>
        <taxon>Bacteria</taxon>
        <taxon>Bacillati</taxon>
        <taxon>Actinomycetota</taxon>
        <taxon>Actinomycetes</taxon>
        <taxon>Pseudonocardiales</taxon>
        <taxon>Pseudonocardiaceae</taxon>
        <taxon>Amycolatopsis</taxon>
    </lineage>
</organism>
<dbReference type="EC" id="1.1.1.14" evidence="7"/>
<evidence type="ECO:0000259" key="6">
    <source>
        <dbReference type="SMART" id="SM00829"/>
    </source>
</evidence>
<reference evidence="7 8" key="1">
    <citation type="submission" date="2020-03" db="EMBL/GenBank/DDBJ databases">
        <title>Sequencing the genomes of 1000 actinobacteria strains.</title>
        <authorList>
            <person name="Klenk H.-P."/>
        </authorList>
    </citation>
    <scope>NUCLEOTIDE SEQUENCE [LARGE SCALE GENOMIC DNA]</scope>
    <source>
        <strain evidence="7 8">DSM 45668</strain>
    </source>
</reference>
<keyword evidence="4 7" id="KW-0560">Oxidoreductase</keyword>
<dbReference type="InterPro" id="IPR013154">
    <property type="entry name" value="ADH-like_N"/>
</dbReference>
<evidence type="ECO:0000256" key="2">
    <source>
        <dbReference type="ARBA" id="ARBA00022723"/>
    </source>
</evidence>
<evidence type="ECO:0000256" key="1">
    <source>
        <dbReference type="ARBA" id="ARBA00001947"/>
    </source>
</evidence>
<accession>A0ABX0SSE8</accession>
<dbReference type="InterPro" id="IPR011032">
    <property type="entry name" value="GroES-like_sf"/>
</dbReference>
<dbReference type="Gene3D" id="3.90.180.10">
    <property type="entry name" value="Medium-chain alcohol dehydrogenases, catalytic domain"/>
    <property type="match status" value="1"/>
</dbReference>
<dbReference type="InterPro" id="IPR020843">
    <property type="entry name" value="ER"/>
</dbReference>
<comment type="similarity">
    <text evidence="5">Belongs to the zinc-containing alcohol dehydrogenase family.</text>
</comment>
<dbReference type="Pfam" id="PF00107">
    <property type="entry name" value="ADH_zinc_N"/>
    <property type="match status" value="1"/>
</dbReference>
<dbReference type="Proteomes" id="UP000754495">
    <property type="component" value="Unassembled WGS sequence"/>
</dbReference>
<comment type="cofactor">
    <cofactor evidence="1 5">
        <name>Zn(2+)</name>
        <dbReference type="ChEBI" id="CHEBI:29105"/>
    </cofactor>
</comment>
<evidence type="ECO:0000256" key="5">
    <source>
        <dbReference type="RuleBase" id="RU361277"/>
    </source>
</evidence>